<sequence length="115" mass="13034">MEFLCKNNRIDGFKKKFNGEQYVLLIEVLKNMRGEYMVTRINGGAIGSIILPGDSKKTVWNILMYKLNRLTGRSNFFRGTRKATMVPYKAGDDVIRDIQGLFGLESFGGESSTKE</sequence>
<keyword evidence="2" id="KW-1185">Reference proteome</keyword>
<accession>W9RV89</accession>
<dbReference type="Proteomes" id="UP000030645">
    <property type="component" value="Unassembled WGS sequence"/>
</dbReference>
<proteinExistence type="predicted"/>
<dbReference type="AlphaFoldDB" id="W9RV89"/>
<gene>
    <name evidence="1" type="ORF">L484_020787</name>
</gene>
<evidence type="ECO:0000313" key="2">
    <source>
        <dbReference type="Proteomes" id="UP000030645"/>
    </source>
</evidence>
<evidence type="ECO:0000313" key="1">
    <source>
        <dbReference type="EMBL" id="EXC11732.1"/>
    </source>
</evidence>
<dbReference type="EMBL" id="KE345702">
    <property type="protein sequence ID" value="EXC11732.1"/>
    <property type="molecule type" value="Genomic_DNA"/>
</dbReference>
<reference evidence="2" key="1">
    <citation type="submission" date="2013-01" db="EMBL/GenBank/DDBJ databases">
        <title>Draft Genome Sequence of a Mulberry Tree, Morus notabilis C.K. Schneid.</title>
        <authorList>
            <person name="He N."/>
            <person name="Zhao S."/>
        </authorList>
    </citation>
    <scope>NUCLEOTIDE SEQUENCE</scope>
</reference>
<name>W9RV89_9ROSA</name>
<protein>
    <submittedName>
        <fullName evidence="1">Uncharacterized protein</fullName>
    </submittedName>
</protein>
<organism evidence="1 2">
    <name type="scientific">Morus notabilis</name>
    <dbReference type="NCBI Taxonomy" id="981085"/>
    <lineage>
        <taxon>Eukaryota</taxon>
        <taxon>Viridiplantae</taxon>
        <taxon>Streptophyta</taxon>
        <taxon>Embryophyta</taxon>
        <taxon>Tracheophyta</taxon>
        <taxon>Spermatophyta</taxon>
        <taxon>Magnoliopsida</taxon>
        <taxon>eudicotyledons</taxon>
        <taxon>Gunneridae</taxon>
        <taxon>Pentapetalae</taxon>
        <taxon>rosids</taxon>
        <taxon>fabids</taxon>
        <taxon>Rosales</taxon>
        <taxon>Moraceae</taxon>
        <taxon>Moreae</taxon>
        <taxon>Morus</taxon>
    </lineage>
</organism>